<dbReference type="PANTHER" id="PTHR48098:SF3">
    <property type="entry name" value="IRON(III) ENTEROBACTIN ESTERASE"/>
    <property type="match status" value="1"/>
</dbReference>
<dbReference type="SUPFAM" id="SSF53474">
    <property type="entry name" value="alpha/beta-Hydrolases"/>
    <property type="match status" value="1"/>
</dbReference>
<evidence type="ECO:0000313" key="1">
    <source>
        <dbReference type="EMBL" id="ASB91112.1"/>
    </source>
</evidence>
<dbReference type="Gene3D" id="3.40.50.1820">
    <property type="entry name" value="alpha/beta hydrolase"/>
    <property type="match status" value="1"/>
</dbReference>
<keyword evidence="2" id="KW-1185">Reference proteome</keyword>
<accession>A0ABM6LNV8</accession>
<protein>
    <recommendedName>
        <fullName evidence="3">Esterase</fullName>
    </recommendedName>
</protein>
<name>A0ABM6LNV8_9BACI</name>
<evidence type="ECO:0000313" key="2">
    <source>
        <dbReference type="Proteomes" id="UP000196877"/>
    </source>
</evidence>
<dbReference type="Proteomes" id="UP000196877">
    <property type="component" value="Chromosome"/>
</dbReference>
<evidence type="ECO:0008006" key="3">
    <source>
        <dbReference type="Google" id="ProtNLM"/>
    </source>
</evidence>
<dbReference type="InterPro" id="IPR050583">
    <property type="entry name" value="Mycobacterial_A85_antigen"/>
</dbReference>
<dbReference type="EMBL" id="CP021920">
    <property type="protein sequence ID" value="ASB91112.1"/>
    <property type="molecule type" value="Genomic_DNA"/>
</dbReference>
<dbReference type="PANTHER" id="PTHR48098">
    <property type="entry name" value="ENTEROCHELIN ESTERASE-RELATED"/>
    <property type="match status" value="1"/>
</dbReference>
<sequence>MPELILIGVASADRENEYTPFRQPHVKKTDHIYGGNGALYAAFLAKQLKPFIDRSYPTDGSRENTGIIGKSFGGLISMYTACLHPETFGKIGSLSGSFWFQGITEYMRSQSFENANLRIYMDVGSTEGTDRENLQKEMIPRTKEAFRILIENGVSPEDLKFVIDEGGAHRLERFTKRFPEAVKWLFAGS</sequence>
<reference evidence="1 2" key="1">
    <citation type="submission" date="2017-06" db="EMBL/GenBank/DDBJ databases">
        <title>Genome sequence of Bacillus sonorensis strain SRCM101395.</title>
        <authorList>
            <person name="Cho S.H."/>
        </authorList>
    </citation>
    <scope>NUCLEOTIDE SEQUENCE [LARGE SCALE GENOMIC DNA]</scope>
    <source>
        <strain evidence="1 2">SRCM101395</strain>
    </source>
</reference>
<organism evidence="1 2">
    <name type="scientific">Bacillus sonorensis</name>
    <dbReference type="NCBI Taxonomy" id="119858"/>
    <lineage>
        <taxon>Bacteria</taxon>
        <taxon>Bacillati</taxon>
        <taxon>Bacillota</taxon>
        <taxon>Bacilli</taxon>
        <taxon>Bacillales</taxon>
        <taxon>Bacillaceae</taxon>
        <taxon>Bacillus</taxon>
    </lineage>
</organism>
<dbReference type="InterPro" id="IPR000801">
    <property type="entry name" value="Esterase-like"/>
</dbReference>
<proteinExistence type="predicted"/>
<dbReference type="InterPro" id="IPR029058">
    <property type="entry name" value="AB_hydrolase_fold"/>
</dbReference>
<dbReference type="Pfam" id="PF00756">
    <property type="entry name" value="Esterase"/>
    <property type="match status" value="1"/>
</dbReference>
<gene>
    <name evidence="1" type="ORF">S101395_04624</name>
</gene>